<reference evidence="1" key="1">
    <citation type="submission" date="2018-05" db="EMBL/GenBank/DDBJ databases">
        <title>Draft genome of Mucuna pruriens seed.</title>
        <authorList>
            <person name="Nnadi N.E."/>
            <person name="Vos R."/>
            <person name="Hasami M.H."/>
            <person name="Devisetty U.K."/>
            <person name="Aguiy J.C."/>
        </authorList>
    </citation>
    <scope>NUCLEOTIDE SEQUENCE [LARGE SCALE GENOMIC DNA]</scope>
    <source>
        <strain evidence="1">JCA_2017</strain>
    </source>
</reference>
<accession>A0A371HHL0</accession>
<evidence type="ECO:0000313" key="2">
    <source>
        <dbReference type="Proteomes" id="UP000257109"/>
    </source>
</evidence>
<dbReference type="EMBL" id="QJKJ01002582">
    <property type="protein sequence ID" value="RDY02202.1"/>
    <property type="molecule type" value="Genomic_DNA"/>
</dbReference>
<dbReference type="AlphaFoldDB" id="A0A371HHL0"/>
<evidence type="ECO:0000313" key="1">
    <source>
        <dbReference type="EMBL" id="RDY02202.1"/>
    </source>
</evidence>
<gene>
    <name evidence="1" type="ORF">CR513_14363</name>
</gene>
<organism evidence="1 2">
    <name type="scientific">Mucuna pruriens</name>
    <name type="common">Velvet bean</name>
    <name type="synonym">Dolichos pruriens</name>
    <dbReference type="NCBI Taxonomy" id="157652"/>
    <lineage>
        <taxon>Eukaryota</taxon>
        <taxon>Viridiplantae</taxon>
        <taxon>Streptophyta</taxon>
        <taxon>Embryophyta</taxon>
        <taxon>Tracheophyta</taxon>
        <taxon>Spermatophyta</taxon>
        <taxon>Magnoliopsida</taxon>
        <taxon>eudicotyledons</taxon>
        <taxon>Gunneridae</taxon>
        <taxon>Pentapetalae</taxon>
        <taxon>rosids</taxon>
        <taxon>fabids</taxon>
        <taxon>Fabales</taxon>
        <taxon>Fabaceae</taxon>
        <taxon>Papilionoideae</taxon>
        <taxon>50 kb inversion clade</taxon>
        <taxon>NPAAA clade</taxon>
        <taxon>indigoferoid/millettioid clade</taxon>
        <taxon>Phaseoleae</taxon>
        <taxon>Mucuna</taxon>
    </lineage>
</organism>
<protein>
    <submittedName>
        <fullName evidence="1">Uncharacterized protein</fullName>
    </submittedName>
</protein>
<name>A0A371HHL0_MUCPR</name>
<proteinExistence type="predicted"/>
<sequence length="68" mass="7708">MRKFTVASHPKKCGTLAYEGASQDIALRGSKDLKKLPMEERLDTLKVHKIELNEDERQRKGKSIALKA</sequence>
<keyword evidence="2" id="KW-1185">Reference proteome</keyword>
<dbReference type="Proteomes" id="UP000257109">
    <property type="component" value="Unassembled WGS sequence"/>
</dbReference>
<feature type="non-terminal residue" evidence="1">
    <location>
        <position position="1"/>
    </location>
</feature>
<comment type="caution">
    <text evidence="1">The sequence shown here is derived from an EMBL/GenBank/DDBJ whole genome shotgun (WGS) entry which is preliminary data.</text>
</comment>